<dbReference type="InterPro" id="IPR003441">
    <property type="entry name" value="NAC-dom"/>
</dbReference>
<evidence type="ECO:0000313" key="8">
    <source>
        <dbReference type="Proteomes" id="UP000594261"/>
    </source>
</evidence>
<feature type="domain" description="NAC" evidence="6">
    <location>
        <begin position="51"/>
        <end position="199"/>
    </location>
</feature>
<name>A0A7N2L1R0_QUELO</name>
<organism evidence="7 8">
    <name type="scientific">Quercus lobata</name>
    <name type="common">Valley oak</name>
    <dbReference type="NCBI Taxonomy" id="97700"/>
    <lineage>
        <taxon>Eukaryota</taxon>
        <taxon>Viridiplantae</taxon>
        <taxon>Streptophyta</taxon>
        <taxon>Embryophyta</taxon>
        <taxon>Tracheophyta</taxon>
        <taxon>Spermatophyta</taxon>
        <taxon>Magnoliopsida</taxon>
        <taxon>eudicotyledons</taxon>
        <taxon>Gunneridae</taxon>
        <taxon>Pentapetalae</taxon>
        <taxon>rosids</taxon>
        <taxon>fabids</taxon>
        <taxon>Fagales</taxon>
        <taxon>Fagaceae</taxon>
        <taxon>Quercus</taxon>
    </lineage>
</organism>
<reference evidence="8" key="1">
    <citation type="journal article" date="2016" name="G3 (Bethesda)">
        <title>First Draft Assembly and Annotation of the Genome of a California Endemic Oak Quercus lobata Nee (Fagaceae).</title>
        <authorList>
            <person name="Sork V.L."/>
            <person name="Fitz-Gibbon S.T."/>
            <person name="Puiu D."/>
            <person name="Crepeau M."/>
            <person name="Gugger P.F."/>
            <person name="Sherman R."/>
            <person name="Stevens K."/>
            <person name="Langley C.H."/>
            <person name="Pellegrini M."/>
            <person name="Salzberg S.L."/>
        </authorList>
    </citation>
    <scope>NUCLEOTIDE SEQUENCE [LARGE SCALE GENOMIC DNA]</scope>
    <source>
        <strain evidence="8">cv. SW786</strain>
    </source>
</reference>
<dbReference type="Pfam" id="PF02365">
    <property type="entry name" value="NAM"/>
    <property type="match status" value="1"/>
</dbReference>
<keyword evidence="2" id="KW-0238">DNA-binding</keyword>
<evidence type="ECO:0000256" key="3">
    <source>
        <dbReference type="ARBA" id="ARBA00023163"/>
    </source>
</evidence>
<sequence>MHISSFSYENGSSRVDFSCEGEETNNENRVNFFPPGCTVPAVSNSMENTFLPPGFRFHPTDVELLNYYLKRKVMGAPSHFQVISELDLYKYSPWDLPGRSQYQSSDNEWYFFCPRNKKHANGSKINRANEFGYWKVSGRDRTISHGEQNLGMKKILVFYTGRPPRGARTSWVMHEYRLLDKDLDINIQDLYVLCRVIYKSGVQSGTPLNQENWDSCQNDMLNNAAFESPQLPDQPPSQHVMADDDQKISMVMKSMPVDTNVFSSSIEAFPILTESSGEFTFSLEGDNNLTKVEETTWPVDNNNKNEDLFNFNQSEHEAPPSWDGCDIFKDLEDLGFLAELNKINGHYICNSQAADCVTDQMLLEQNEFLRAAKESEINPNRGFGVHYSEILYDPILDIPIPQSIDGEPMILQEPHWSHEPLDMSSKLNNNFEVTKINEDEVLSHNPATAPWELHKEYESFSVTESGTQSAIYSSLQSLLESIPASHASAVENPVHNSGWSLGVQSFDKLLQINGSSKHPSPTHNYQMLNQPWKRASPGKGYKFVAGLVVLSGTSWFVLVLVFAKIARLLWKMIFS</sequence>
<dbReference type="SUPFAM" id="SSF101941">
    <property type="entry name" value="NAC domain"/>
    <property type="match status" value="1"/>
</dbReference>
<proteinExistence type="predicted"/>
<dbReference type="PANTHER" id="PTHR31744:SF210">
    <property type="entry name" value="NAC DOMAIN-CONTAINING PROTEIN 86-LIKE"/>
    <property type="match status" value="1"/>
</dbReference>
<keyword evidence="1" id="KW-0805">Transcription regulation</keyword>
<dbReference type="Gramene" id="QL02p098785:mrna">
    <property type="protein sequence ID" value="QL02p098785:mrna"/>
    <property type="gene ID" value="QL02p098785"/>
</dbReference>
<accession>A0A7N2L1R0</accession>
<keyword evidence="4" id="KW-0539">Nucleus</keyword>
<dbReference type="PANTHER" id="PTHR31744">
    <property type="entry name" value="PROTEIN CUP-SHAPED COTYLEDON 2-RELATED"/>
    <property type="match status" value="1"/>
</dbReference>
<dbReference type="Proteomes" id="UP000594261">
    <property type="component" value="Chromosome 2"/>
</dbReference>
<keyword evidence="5" id="KW-1133">Transmembrane helix</keyword>
<dbReference type="InParanoid" id="A0A7N2L1R0"/>
<keyword evidence="5" id="KW-0472">Membrane</keyword>
<protein>
    <recommendedName>
        <fullName evidence="6">NAC domain-containing protein</fullName>
    </recommendedName>
</protein>
<dbReference type="GO" id="GO:0006355">
    <property type="term" value="P:regulation of DNA-templated transcription"/>
    <property type="evidence" value="ECO:0007669"/>
    <property type="project" value="InterPro"/>
</dbReference>
<keyword evidence="5" id="KW-0812">Transmembrane</keyword>
<dbReference type="AlphaFoldDB" id="A0A7N2L1R0"/>
<reference evidence="7" key="2">
    <citation type="submission" date="2021-01" db="UniProtKB">
        <authorList>
            <consortium name="EnsemblPlants"/>
        </authorList>
    </citation>
    <scope>IDENTIFICATION</scope>
</reference>
<keyword evidence="8" id="KW-1185">Reference proteome</keyword>
<dbReference type="Gene3D" id="2.170.150.80">
    <property type="entry name" value="NAC domain"/>
    <property type="match status" value="1"/>
</dbReference>
<evidence type="ECO:0000256" key="4">
    <source>
        <dbReference type="ARBA" id="ARBA00023242"/>
    </source>
</evidence>
<dbReference type="PROSITE" id="PS51005">
    <property type="entry name" value="NAC"/>
    <property type="match status" value="1"/>
</dbReference>
<evidence type="ECO:0000256" key="1">
    <source>
        <dbReference type="ARBA" id="ARBA00023015"/>
    </source>
</evidence>
<feature type="transmembrane region" description="Helical" evidence="5">
    <location>
        <begin position="543"/>
        <end position="563"/>
    </location>
</feature>
<dbReference type="InterPro" id="IPR036093">
    <property type="entry name" value="NAC_dom_sf"/>
</dbReference>
<evidence type="ECO:0000259" key="6">
    <source>
        <dbReference type="PROSITE" id="PS51005"/>
    </source>
</evidence>
<dbReference type="EnsemblPlants" id="QL02p098785:mrna">
    <property type="protein sequence ID" value="QL02p098785:mrna"/>
    <property type="gene ID" value="QL02p098785"/>
</dbReference>
<evidence type="ECO:0000256" key="5">
    <source>
        <dbReference type="SAM" id="Phobius"/>
    </source>
</evidence>
<keyword evidence="3" id="KW-0804">Transcription</keyword>
<dbReference type="GO" id="GO:0003677">
    <property type="term" value="F:DNA binding"/>
    <property type="evidence" value="ECO:0007669"/>
    <property type="project" value="UniProtKB-KW"/>
</dbReference>
<evidence type="ECO:0000313" key="7">
    <source>
        <dbReference type="EnsemblPlants" id="QL02p098785:mrna"/>
    </source>
</evidence>
<evidence type="ECO:0000256" key="2">
    <source>
        <dbReference type="ARBA" id="ARBA00023125"/>
    </source>
</evidence>